<feature type="transmembrane region" description="Helical" evidence="7">
    <location>
        <begin position="216"/>
        <end position="233"/>
    </location>
</feature>
<feature type="transmembrane region" description="Helical" evidence="7">
    <location>
        <begin position="514"/>
        <end position="535"/>
    </location>
</feature>
<dbReference type="AlphaFoldDB" id="A0A5K3ELC9"/>
<dbReference type="PROSITE" id="PS50267">
    <property type="entry name" value="NA_NEUROTRAN_SYMP_3"/>
    <property type="match status" value="1"/>
</dbReference>
<name>A0A5K3ELC9_MESCO</name>
<evidence type="ECO:0000256" key="3">
    <source>
        <dbReference type="ARBA" id="ARBA00022692"/>
    </source>
</evidence>
<dbReference type="InterPro" id="IPR000175">
    <property type="entry name" value="Na/ntran_symport"/>
</dbReference>
<evidence type="ECO:0000313" key="8">
    <source>
        <dbReference type="WBParaSite" id="MCU_001082-RA"/>
    </source>
</evidence>
<organism evidence="8">
    <name type="scientific">Mesocestoides corti</name>
    <name type="common">Flatworm</name>
    <dbReference type="NCBI Taxonomy" id="53468"/>
    <lineage>
        <taxon>Eukaryota</taxon>
        <taxon>Metazoa</taxon>
        <taxon>Spiralia</taxon>
        <taxon>Lophotrochozoa</taxon>
        <taxon>Platyhelminthes</taxon>
        <taxon>Cestoda</taxon>
        <taxon>Eucestoda</taxon>
        <taxon>Cyclophyllidea</taxon>
        <taxon>Mesocestoididae</taxon>
        <taxon>Mesocestoides</taxon>
    </lineage>
</organism>
<accession>A0A5K3ELC9</accession>
<comment type="subcellular location">
    <subcellularLocation>
        <location evidence="1">Membrane</location>
        <topology evidence="1">Multi-pass membrane protein</topology>
    </subcellularLocation>
</comment>
<feature type="transmembrane region" description="Helical" evidence="7">
    <location>
        <begin position="431"/>
        <end position="450"/>
    </location>
</feature>
<feature type="transmembrane region" description="Helical" evidence="7">
    <location>
        <begin position="360"/>
        <end position="387"/>
    </location>
</feature>
<feature type="transmembrane region" description="Helical" evidence="7">
    <location>
        <begin position="185"/>
        <end position="204"/>
    </location>
</feature>
<evidence type="ECO:0000256" key="5">
    <source>
        <dbReference type="ARBA" id="ARBA00023136"/>
    </source>
</evidence>
<dbReference type="Pfam" id="PF00209">
    <property type="entry name" value="SNF"/>
    <property type="match status" value="2"/>
</dbReference>
<feature type="binding site" evidence="6">
    <location>
        <position position="301"/>
    </location>
    <ligand>
        <name>Na(+)</name>
        <dbReference type="ChEBI" id="CHEBI:29101"/>
        <label>1</label>
    </ligand>
</feature>
<evidence type="ECO:0000256" key="1">
    <source>
        <dbReference type="ARBA" id="ARBA00004141"/>
    </source>
</evidence>
<evidence type="ECO:0000256" key="6">
    <source>
        <dbReference type="PIRSR" id="PIRSR600175-1"/>
    </source>
</evidence>
<feature type="transmembrane region" description="Helical" evidence="7">
    <location>
        <begin position="49"/>
        <end position="70"/>
    </location>
</feature>
<keyword evidence="6" id="KW-0915">Sodium</keyword>
<keyword evidence="4 7" id="KW-1133">Transmembrane helix</keyword>
<feature type="transmembrane region" description="Helical" evidence="7">
    <location>
        <begin position="295"/>
        <end position="321"/>
    </location>
</feature>
<evidence type="ECO:0000256" key="4">
    <source>
        <dbReference type="ARBA" id="ARBA00022989"/>
    </source>
</evidence>
<dbReference type="PANTHER" id="PTHR42948:SF1">
    <property type="entry name" value="TRANSPORTER"/>
    <property type="match status" value="1"/>
</dbReference>
<feature type="transmembrane region" description="Helical" evidence="7">
    <location>
        <begin position="90"/>
        <end position="110"/>
    </location>
</feature>
<evidence type="ECO:0000256" key="2">
    <source>
        <dbReference type="ARBA" id="ARBA00022448"/>
    </source>
</evidence>
<dbReference type="InterPro" id="IPR037272">
    <property type="entry name" value="SNS_sf"/>
</dbReference>
<evidence type="ECO:0000256" key="7">
    <source>
        <dbReference type="SAM" id="Phobius"/>
    </source>
</evidence>
<reference evidence="8" key="1">
    <citation type="submission" date="2019-11" db="UniProtKB">
        <authorList>
            <consortium name="WormBaseParasite"/>
        </authorList>
    </citation>
    <scope>IDENTIFICATION</scope>
</reference>
<keyword evidence="5 7" id="KW-0472">Membrane</keyword>
<dbReference type="SUPFAM" id="SSF161070">
    <property type="entry name" value="SNF-like"/>
    <property type="match status" value="1"/>
</dbReference>
<keyword evidence="2" id="KW-0813">Transport</keyword>
<dbReference type="WBParaSite" id="MCU_001082-RA">
    <property type="protein sequence ID" value="MCU_001082-RA"/>
    <property type="gene ID" value="MCU_001082"/>
</dbReference>
<feature type="binding site" evidence="6">
    <location>
        <position position="380"/>
    </location>
    <ligand>
        <name>Na(+)</name>
        <dbReference type="ChEBI" id="CHEBI:29101"/>
        <label>1</label>
    </ligand>
</feature>
<feature type="transmembrane region" description="Helical" evidence="7">
    <location>
        <begin position="399"/>
        <end position="419"/>
    </location>
</feature>
<feature type="transmembrane region" description="Helical" evidence="7">
    <location>
        <begin position="131"/>
        <end position="160"/>
    </location>
</feature>
<feature type="binding site" evidence="6">
    <location>
        <position position="68"/>
    </location>
    <ligand>
        <name>Na(+)</name>
        <dbReference type="ChEBI" id="CHEBI:29101"/>
        <label>1</label>
    </ligand>
</feature>
<dbReference type="PRINTS" id="PR00176">
    <property type="entry name" value="NANEUSMPORT"/>
</dbReference>
<feature type="binding site" evidence="6">
    <location>
        <position position="61"/>
    </location>
    <ligand>
        <name>Na(+)</name>
        <dbReference type="ChEBI" id="CHEBI:29101"/>
        <label>1</label>
    </ligand>
</feature>
<dbReference type="GO" id="GO:0016020">
    <property type="term" value="C:membrane"/>
    <property type="evidence" value="ECO:0007669"/>
    <property type="project" value="UniProtKB-SubCell"/>
</dbReference>
<protein>
    <submittedName>
        <fullName evidence="8">MARVEL domain-containing protein</fullName>
    </submittedName>
</protein>
<sequence length="601" mass="66804">MSPLKDGSSVHSCDTNSKCITIENTDDLNSINSGDIELVASKNGRNKNFTYSFGLVLSCLGCVLGTGNIWRFPRIVATASSDRGSLCFMMVWIFFLFAWSVPLIITEYTLGRFTRSSPIIAIEKFLGPKCLWVGGWITAVAFLISAYFSVVVGWCFYYFYVACAWPELPSAEPESRKVFEEFIGTYWPLGLHTLELLICGIAIFKGVKGIEIANSCMVPIQMIIVLITFYWSLSREYADVGIKFMFTPDWSTLADPHIYVEAACQNAFDTAAGMGLFSAYAAYFTRKTGAVRFGVILPIINNLVSLICGLTLFATAFSTLIQTQPTLTVPHIVAIMKESGPGSTGLSFTWIPVLMSRLGIAGRILCGLFFLCLSFAGVTSMIGYIELTARTIQDFGVKRVYATTAALVITFLAGVPSALSIDVLQNQDFVWGFALMISGLFYCSIVIYYNPIKYRKVIVNDFGLNDWKLPLIWIALIAGLVPIEAIGLICWWAYQNISQNGDWYIVKAQSLATTVLEWAVVFILLGGLNFITYFCKRDLLKDSGGVGYDPYHPETIPPYDESLVWSTQITKSSDKEDRGRDVSRGEIVWRSDANEVEETRF</sequence>
<dbReference type="GO" id="GO:0046872">
    <property type="term" value="F:metal ion binding"/>
    <property type="evidence" value="ECO:0007669"/>
    <property type="project" value="UniProtKB-KW"/>
</dbReference>
<feature type="transmembrane region" description="Helical" evidence="7">
    <location>
        <begin position="471"/>
        <end position="494"/>
    </location>
</feature>
<keyword evidence="3 7" id="KW-0812">Transmembrane</keyword>
<dbReference type="PANTHER" id="PTHR42948">
    <property type="entry name" value="TRANSPORTER"/>
    <property type="match status" value="1"/>
</dbReference>
<proteinExistence type="predicted"/>
<keyword evidence="6" id="KW-0479">Metal-binding</keyword>